<sequence length="182" mass="21249">MFTNIFIGLFCYVFFVVRNSRKKFLIEEAKRKKRENTPVERPVYWCPRENRPIGREQERFTVLTKEITLEKDVAGIYDLVAITVQKNLDEEFSNKLEQEIDAEVGEHVKSFHYTPASETVYDTSFPSDEDIPFSSNMDTLEGLLGYEDTFHELEQLKILQETAHGTSVQNLVLEEKEFQVVV</sequence>
<dbReference type="AlphaFoldDB" id="A0AB37Z3N5"/>
<evidence type="ECO:0008006" key="3">
    <source>
        <dbReference type="Google" id="ProtNLM"/>
    </source>
</evidence>
<evidence type="ECO:0000313" key="2">
    <source>
        <dbReference type="Proteomes" id="UP000195728"/>
    </source>
</evidence>
<dbReference type="Proteomes" id="UP000195728">
    <property type="component" value="Unassembled WGS sequence"/>
</dbReference>
<reference evidence="1 2" key="1">
    <citation type="submission" date="2016-08" db="EMBL/GenBank/DDBJ databases">
        <authorList>
            <person name="Loux V."/>
            <person name="Rue O."/>
        </authorList>
    </citation>
    <scope>NUCLEOTIDE SEQUENCE [LARGE SCALE GENOMIC DNA]</scope>
    <source>
        <strain evidence="1 2">WSBC_10311</strain>
    </source>
</reference>
<protein>
    <recommendedName>
        <fullName evidence="3">Transposase</fullName>
    </recommendedName>
</protein>
<comment type="caution">
    <text evidence="1">The sequence shown here is derived from an EMBL/GenBank/DDBJ whole genome shotgun (WGS) entry which is preliminary data.</text>
</comment>
<accession>A0AB37Z3N5</accession>
<proteinExistence type="predicted"/>
<evidence type="ECO:0000313" key="1">
    <source>
        <dbReference type="EMBL" id="SCC69309.1"/>
    </source>
</evidence>
<organism evidence="1 2">
    <name type="scientific">Bacillus wiedmannii</name>
    <dbReference type="NCBI Taxonomy" id="1890302"/>
    <lineage>
        <taxon>Bacteria</taxon>
        <taxon>Bacillati</taxon>
        <taxon>Bacillota</taxon>
        <taxon>Bacilli</taxon>
        <taxon>Bacillales</taxon>
        <taxon>Bacillaceae</taxon>
        <taxon>Bacillus</taxon>
        <taxon>Bacillus cereus group</taxon>
    </lineage>
</organism>
<name>A0AB37Z3N5_9BACI</name>
<gene>
    <name evidence="1" type="ORF">BC10311_06308</name>
</gene>
<dbReference type="EMBL" id="FMBG01000025">
    <property type="protein sequence ID" value="SCC69309.1"/>
    <property type="molecule type" value="Genomic_DNA"/>
</dbReference>